<evidence type="ECO:0000313" key="3">
    <source>
        <dbReference type="Proteomes" id="UP000673691"/>
    </source>
</evidence>
<sequence>MVRAGRRPVDTAPGGGGVSDGPLELRQNVVKANCRVSNDGINRSVEIGKTKRRRNRRRVRSLRSPVGLNSNGTRADDNFTIVDGGKYEAPTDVDVFGAYRTDVDVFDACNIVGTIGKPLSDTPLPDGMVEERRSGEKEDKAGLDLAVVDVAHHPVCINESLERNKELKVTIRALTMLADNGR</sequence>
<dbReference type="AlphaFoldDB" id="A0A8H7ZMW2"/>
<evidence type="ECO:0000256" key="1">
    <source>
        <dbReference type="SAM" id="MobiDB-lite"/>
    </source>
</evidence>
<proteinExistence type="predicted"/>
<name>A0A8H7ZMW2_9FUNG</name>
<organism evidence="2 3">
    <name type="scientific">Olpidium bornovanus</name>
    <dbReference type="NCBI Taxonomy" id="278681"/>
    <lineage>
        <taxon>Eukaryota</taxon>
        <taxon>Fungi</taxon>
        <taxon>Fungi incertae sedis</taxon>
        <taxon>Olpidiomycota</taxon>
        <taxon>Olpidiomycotina</taxon>
        <taxon>Olpidiomycetes</taxon>
        <taxon>Olpidiales</taxon>
        <taxon>Olpidiaceae</taxon>
        <taxon>Olpidium</taxon>
    </lineage>
</organism>
<keyword evidence="3" id="KW-1185">Reference proteome</keyword>
<feature type="compositionally biased region" description="Basic residues" evidence="1">
    <location>
        <begin position="50"/>
        <end position="61"/>
    </location>
</feature>
<evidence type="ECO:0000313" key="2">
    <source>
        <dbReference type="EMBL" id="KAG5456269.1"/>
    </source>
</evidence>
<reference evidence="2 3" key="1">
    <citation type="journal article" name="Sci. Rep.">
        <title>Genome-scale phylogenetic analyses confirm Olpidium as the closest living zoosporic fungus to the non-flagellated, terrestrial fungi.</title>
        <authorList>
            <person name="Chang Y."/>
            <person name="Rochon D."/>
            <person name="Sekimoto S."/>
            <person name="Wang Y."/>
            <person name="Chovatia M."/>
            <person name="Sandor L."/>
            <person name="Salamov A."/>
            <person name="Grigoriev I.V."/>
            <person name="Stajich J.E."/>
            <person name="Spatafora J.W."/>
        </authorList>
    </citation>
    <scope>NUCLEOTIDE SEQUENCE [LARGE SCALE GENOMIC DNA]</scope>
    <source>
        <strain evidence="2">S191</strain>
    </source>
</reference>
<protein>
    <submittedName>
        <fullName evidence="2">Uncharacterized protein</fullName>
    </submittedName>
</protein>
<feature type="region of interest" description="Disordered" evidence="1">
    <location>
        <begin position="1"/>
        <end position="23"/>
    </location>
</feature>
<feature type="region of interest" description="Disordered" evidence="1">
    <location>
        <begin position="49"/>
        <end position="70"/>
    </location>
</feature>
<comment type="caution">
    <text evidence="2">The sequence shown here is derived from an EMBL/GenBank/DDBJ whole genome shotgun (WGS) entry which is preliminary data.</text>
</comment>
<gene>
    <name evidence="2" type="ORF">BJ554DRAFT_4035</name>
</gene>
<accession>A0A8H7ZMW2</accession>
<dbReference type="EMBL" id="JAEFCI010012003">
    <property type="protein sequence ID" value="KAG5456269.1"/>
    <property type="molecule type" value="Genomic_DNA"/>
</dbReference>
<dbReference type="Proteomes" id="UP000673691">
    <property type="component" value="Unassembled WGS sequence"/>
</dbReference>